<sequence>MVTEASGRRFAITSRTETGQIDAAWWPQSRQLGEQLPALLELWPAASTGLQRILYCPHDWDDHPHSVPVGDRLIATDSVPDSTRTLVLQMDDGTELTLRIIAPGATQATAAIILNSMVLEVLDLPSLLLLKKP</sequence>
<proteinExistence type="predicted"/>
<organism evidence="1 2">
    <name type="scientific">Nocardioides dubius</name>
    <dbReference type="NCBI Taxonomy" id="317019"/>
    <lineage>
        <taxon>Bacteria</taxon>
        <taxon>Bacillati</taxon>
        <taxon>Actinomycetota</taxon>
        <taxon>Actinomycetes</taxon>
        <taxon>Propionibacteriales</taxon>
        <taxon>Nocardioidaceae</taxon>
        <taxon>Nocardioides</taxon>
    </lineage>
</organism>
<dbReference type="EMBL" id="BAAALG010000002">
    <property type="protein sequence ID" value="GAA1094059.1"/>
    <property type="molecule type" value="Genomic_DNA"/>
</dbReference>
<reference evidence="1 2" key="1">
    <citation type="journal article" date="2019" name="Int. J. Syst. Evol. Microbiol.">
        <title>The Global Catalogue of Microorganisms (GCM) 10K type strain sequencing project: providing services to taxonomists for standard genome sequencing and annotation.</title>
        <authorList>
            <consortium name="The Broad Institute Genomics Platform"/>
            <consortium name="The Broad Institute Genome Sequencing Center for Infectious Disease"/>
            <person name="Wu L."/>
            <person name="Ma J."/>
        </authorList>
    </citation>
    <scope>NUCLEOTIDE SEQUENCE [LARGE SCALE GENOMIC DNA]</scope>
    <source>
        <strain evidence="1 2">JCM 13008</strain>
    </source>
</reference>
<evidence type="ECO:0000313" key="2">
    <source>
        <dbReference type="Proteomes" id="UP001501581"/>
    </source>
</evidence>
<protein>
    <submittedName>
        <fullName evidence="1">Uncharacterized protein</fullName>
    </submittedName>
</protein>
<dbReference type="Proteomes" id="UP001501581">
    <property type="component" value="Unassembled WGS sequence"/>
</dbReference>
<dbReference type="Pfam" id="PF19457">
    <property type="entry name" value="DUF5994"/>
    <property type="match status" value="1"/>
</dbReference>
<dbReference type="InterPro" id="IPR046036">
    <property type="entry name" value="DUF5994"/>
</dbReference>
<name>A0ABN1TMJ3_9ACTN</name>
<dbReference type="RefSeq" id="WP_343991426.1">
    <property type="nucleotide sequence ID" value="NZ_BAAALG010000002.1"/>
</dbReference>
<gene>
    <name evidence="1" type="ORF">GCM10009668_07120</name>
</gene>
<comment type="caution">
    <text evidence="1">The sequence shown here is derived from an EMBL/GenBank/DDBJ whole genome shotgun (WGS) entry which is preliminary data.</text>
</comment>
<keyword evidence="2" id="KW-1185">Reference proteome</keyword>
<accession>A0ABN1TMJ3</accession>
<evidence type="ECO:0000313" key="1">
    <source>
        <dbReference type="EMBL" id="GAA1094059.1"/>
    </source>
</evidence>